<feature type="region of interest" description="Disordered" evidence="1">
    <location>
        <begin position="27"/>
        <end position="115"/>
    </location>
</feature>
<dbReference type="RefSeq" id="WP_057800214.1">
    <property type="nucleotide sequence ID" value="NZ_AZFM01000072.1"/>
</dbReference>
<name>A0A0R1U893_9LACO</name>
<evidence type="ECO:0000256" key="1">
    <source>
        <dbReference type="SAM" id="MobiDB-lite"/>
    </source>
</evidence>
<dbReference type="OrthoDB" id="2290618at2"/>
<evidence type="ECO:0000313" key="2">
    <source>
        <dbReference type="EMBL" id="KRL87237.1"/>
    </source>
</evidence>
<dbReference type="Proteomes" id="UP000051036">
    <property type="component" value="Unassembled WGS sequence"/>
</dbReference>
<feature type="region of interest" description="Disordered" evidence="1">
    <location>
        <begin position="149"/>
        <end position="168"/>
    </location>
</feature>
<evidence type="ECO:0000313" key="3">
    <source>
        <dbReference type="Proteomes" id="UP000051036"/>
    </source>
</evidence>
<protein>
    <submittedName>
        <fullName evidence="2">Uncharacterized protein</fullName>
    </submittedName>
</protein>
<proteinExistence type="predicted"/>
<comment type="caution">
    <text evidence="2">The sequence shown here is derived from an EMBL/GenBank/DDBJ whole genome shotgun (WGS) entry which is preliminary data.</text>
</comment>
<organism evidence="2 3">
    <name type="scientific">Lactobacillus kalixensis DSM 16043</name>
    <dbReference type="NCBI Taxonomy" id="1423763"/>
    <lineage>
        <taxon>Bacteria</taxon>
        <taxon>Bacillati</taxon>
        <taxon>Bacillota</taxon>
        <taxon>Bacilli</taxon>
        <taxon>Lactobacillales</taxon>
        <taxon>Lactobacillaceae</taxon>
        <taxon>Lactobacillus</taxon>
    </lineage>
</organism>
<dbReference type="PATRIC" id="fig|1423763.3.peg.1847"/>
<feature type="compositionally biased region" description="Low complexity" evidence="1">
    <location>
        <begin position="29"/>
        <end position="41"/>
    </location>
</feature>
<reference evidence="2 3" key="1">
    <citation type="journal article" date="2015" name="Genome Announc.">
        <title>Expanding the biotechnology potential of lactobacilli through comparative genomics of 213 strains and associated genera.</title>
        <authorList>
            <person name="Sun Z."/>
            <person name="Harris H.M."/>
            <person name="McCann A."/>
            <person name="Guo C."/>
            <person name="Argimon S."/>
            <person name="Zhang W."/>
            <person name="Yang X."/>
            <person name="Jeffery I.B."/>
            <person name="Cooney J.C."/>
            <person name="Kagawa T.F."/>
            <person name="Liu W."/>
            <person name="Song Y."/>
            <person name="Salvetti E."/>
            <person name="Wrobel A."/>
            <person name="Rasinkangas P."/>
            <person name="Parkhill J."/>
            <person name="Rea M.C."/>
            <person name="O'Sullivan O."/>
            <person name="Ritari J."/>
            <person name="Douillard F.P."/>
            <person name="Paul Ross R."/>
            <person name="Yang R."/>
            <person name="Briner A.E."/>
            <person name="Felis G.E."/>
            <person name="de Vos W.M."/>
            <person name="Barrangou R."/>
            <person name="Klaenhammer T.R."/>
            <person name="Caufield P.W."/>
            <person name="Cui Y."/>
            <person name="Zhang H."/>
            <person name="O'Toole P.W."/>
        </authorList>
    </citation>
    <scope>NUCLEOTIDE SEQUENCE [LARGE SCALE GENOMIC DNA]</scope>
    <source>
        <strain evidence="2 3">DSM 16043</strain>
    </source>
</reference>
<dbReference type="EMBL" id="AZFM01000072">
    <property type="protein sequence ID" value="KRL87237.1"/>
    <property type="molecule type" value="Genomic_DNA"/>
</dbReference>
<keyword evidence="3" id="KW-1185">Reference proteome</keyword>
<accession>A0A0R1U893</accession>
<dbReference type="AlphaFoldDB" id="A0A0R1U893"/>
<feature type="compositionally biased region" description="Low complexity" evidence="1">
    <location>
        <begin position="49"/>
        <end position="88"/>
    </location>
</feature>
<sequence length="168" mass="17741">MKKSILWIIVFAALVIGGGGYVITRNNQASQPAPTQSSSKTSNKEKKSSSSSISSSSSQSSEESSASNNNSSEANSSSSSSSAQSSSSVDTGNAGKQGVGKPGDHTVNGKTVDQDTIINMRDKLKSLGFNEQAWSPQDIIDLYRFATSRGHSDPDQLTKQDVEAYLNK</sequence>
<gene>
    <name evidence="2" type="ORF">FC46_GL001812</name>
</gene>
<feature type="compositionally biased region" description="Basic and acidic residues" evidence="1">
    <location>
        <begin position="150"/>
        <end position="162"/>
    </location>
</feature>